<organism evidence="2 3">
    <name type="scientific">Phycisphaera mikurensis (strain NBRC 102666 / KCTC 22515 / FYK2301M01)</name>
    <dbReference type="NCBI Taxonomy" id="1142394"/>
    <lineage>
        <taxon>Bacteria</taxon>
        <taxon>Pseudomonadati</taxon>
        <taxon>Planctomycetota</taxon>
        <taxon>Phycisphaerae</taxon>
        <taxon>Phycisphaerales</taxon>
        <taxon>Phycisphaeraceae</taxon>
        <taxon>Phycisphaera</taxon>
    </lineage>
</organism>
<name>I0ICC4_PHYMF</name>
<protein>
    <submittedName>
        <fullName evidence="2">Uncharacterized protein</fullName>
    </submittedName>
</protein>
<proteinExistence type="predicted"/>
<accession>I0ICC4</accession>
<keyword evidence="3" id="KW-1185">Reference proteome</keyword>
<evidence type="ECO:0000313" key="2">
    <source>
        <dbReference type="EMBL" id="BAM02912.1"/>
    </source>
</evidence>
<dbReference type="Proteomes" id="UP000007881">
    <property type="component" value="Chromosome"/>
</dbReference>
<dbReference type="HOGENOM" id="CLU_2070902_0_0_0"/>
<evidence type="ECO:0000256" key="1">
    <source>
        <dbReference type="SAM" id="Phobius"/>
    </source>
</evidence>
<evidence type="ECO:0000313" key="3">
    <source>
        <dbReference type="Proteomes" id="UP000007881"/>
    </source>
</evidence>
<sequence>MATVSAAVVDTAGAPGGGAGAAAWLLLPAIVWAFVLVPAALVLKSGVLVAPWQKKPADAEGYRRGLMLVWAVLEVGVVLACIAAMVADAFLPGGLLAGLLTMALLALRPSGNAVGAAA</sequence>
<keyword evidence="1" id="KW-0812">Transmembrane</keyword>
<keyword evidence="1" id="KW-1133">Transmembrane helix</keyword>
<reference evidence="2 3" key="1">
    <citation type="submission" date="2012-02" db="EMBL/GenBank/DDBJ databases">
        <title>Complete genome sequence of Phycisphaera mikurensis NBRC 102666.</title>
        <authorList>
            <person name="Ankai A."/>
            <person name="Hosoyama A."/>
            <person name="Terui Y."/>
            <person name="Sekine M."/>
            <person name="Fukai R."/>
            <person name="Kato Y."/>
            <person name="Nakamura S."/>
            <person name="Yamada-Narita S."/>
            <person name="Kawakoshi A."/>
            <person name="Fukunaga Y."/>
            <person name="Yamazaki S."/>
            <person name="Fujita N."/>
        </authorList>
    </citation>
    <scope>NUCLEOTIDE SEQUENCE [LARGE SCALE GENOMIC DNA]</scope>
    <source>
        <strain evidence="3">NBRC 102666 / KCTC 22515 / FYK2301M01</strain>
    </source>
</reference>
<feature type="transmembrane region" description="Helical" evidence="1">
    <location>
        <begin position="21"/>
        <end position="43"/>
    </location>
</feature>
<dbReference type="KEGG" id="phm:PSMK_07530"/>
<dbReference type="AlphaFoldDB" id="I0ICC4"/>
<keyword evidence="1" id="KW-0472">Membrane</keyword>
<dbReference type="EMBL" id="AP012338">
    <property type="protein sequence ID" value="BAM02912.1"/>
    <property type="molecule type" value="Genomic_DNA"/>
</dbReference>
<feature type="transmembrane region" description="Helical" evidence="1">
    <location>
        <begin position="64"/>
        <end position="85"/>
    </location>
</feature>
<gene>
    <name evidence="2" type="ordered locus">PSMK_07530</name>
</gene>